<dbReference type="SUPFAM" id="SSF56176">
    <property type="entry name" value="FAD-binding/transporter-associated domain-like"/>
    <property type="match status" value="1"/>
</dbReference>
<keyword evidence="2" id="KW-0285">Flavoprotein</keyword>
<keyword evidence="5" id="KW-0732">Signal</keyword>
<feature type="domain" description="FAD-binding PCMH-type" evidence="6">
    <location>
        <begin position="81"/>
        <end position="251"/>
    </location>
</feature>
<evidence type="ECO:0000313" key="7">
    <source>
        <dbReference type="EMBL" id="KAK1676493.1"/>
    </source>
</evidence>
<protein>
    <recommendedName>
        <fullName evidence="6">FAD-binding PCMH-type domain-containing protein</fullName>
    </recommendedName>
</protein>
<dbReference type="GO" id="GO:0071949">
    <property type="term" value="F:FAD binding"/>
    <property type="evidence" value="ECO:0007669"/>
    <property type="project" value="InterPro"/>
</dbReference>
<evidence type="ECO:0000259" key="6">
    <source>
        <dbReference type="PROSITE" id="PS51387"/>
    </source>
</evidence>
<evidence type="ECO:0000256" key="3">
    <source>
        <dbReference type="ARBA" id="ARBA00022827"/>
    </source>
</evidence>
<sequence>MLLSPQSLSFLFIGTAFKLAAGSSDAAGHPYLEWRSSASSASCSVTCEKLATKFPDQVNLGATNGTDYVASREGFWSTIQGDVSPSCFFRPLDATEVSVALKDVQRTGCQFAVKSGGHYSYTASTIEGGLVIDLIRLNGITLSEDNSSAIVEPGNTWASTYESLQKSGVTIPGGRMFGVGVGGLTLGGGVSWLSNRYGWTCDNVIEFEIVLASGEIVTASTTSNPDLYWALRGGGSNFGVVTKFKFNTFQQEKMWYAKLRYNATENNTANAAFADWGTVQSPKDLSNAAVLSWNAQANGTPIGVAILVHQKTFDNTTHPPVVDKFYDSKPSAVEPTNVFHADIAENLLFPASVLRSSLWTTSFVLDADLLQVVFEIWNEEASALASISIQQIQIQAITKSQLELMQRNGGNTHGLGGQPRPLGFVNLWSRWQNAKDDDAIYRAQQRMEERINKVADEMGLASGYKYTNYASQFQDPFAGYGQDNKDRLRSISQKYDPTGVFQELSPGGFKVTKGAPQIL</sequence>
<evidence type="ECO:0000256" key="1">
    <source>
        <dbReference type="ARBA" id="ARBA00005466"/>
    </source>
</evidence>
<evidence type="ECO:0000256" key="2">
    <source>
        <dbReference type="ARBA" id="ARBA00022630"/>
    </source>
</evidence>
<dbReference type="RefSeq" id="XP_060430496.1">
    <property type="nucleotide sequence ID" value="XM_060580447.1"/>
</dbReference>
<dbReference type="GeneID" id="85464973"/>
<dbReference type="PROSITE" id="PS51387">
    <property type="entry name" value="FAD_PCMH"/>
    <property type="match status" value="1"/>
</dbReference>
<reference evidence="7" key="1">
    <citation type="submission" date="2021-06" db="EMBL/GenBank/DDBJ databases">
        <title>Comparative genomics, transcriptomics and evolutionary studies reveal genomic signatures of adaptation to plant cell wall in hemibiotrophic fungi.</title>
        <authorList>
            <consortium name="DOE Joint Genome Institute"/>
            <person name="Baroncelli R."/>
            <person name="Diaz J.F."/>
            <person name="Benocci T."/>
            <person name="Peng M."/>
            <person name="Battaglia E."/>
            <person name="Haridas S."/>
            <person name="Andreopoulos W."/>
            <person name="Labutti K."/>
            <person name="Pangilinan J."/>
            <person name="Floch G.L."/>
            <person name="Makela M.R."/>
            <person name="Henrissat B."/>
            <person name="Grigoriev I.V."/>
            <person name="Crouch J.A."/>
            <person name="De Vries R.P."/>
            <person name="Sukno S.A."/>
            <person name="Thon M.R."/>
        </authorList>
    </citation>
    <scope>NUCLEOTIDE SEQUENCE</scope>
    <source>
        <strain evidence="7">CBS 193.32</strain>
    </source>
</reference>
<keyword evidence="8" id="KW-1185">Reference proteome</keyword>
<dbReference type="Proteomes" id="UP001224890">
    <property type="component" value="Unassembled WGS sequence"/>
</dbReference>
<evidence type="ECO:0000256" key="4">
    <source>
        <dbReference type="ARBA" id="ARBA00023002"/>
    </source>
</evidence>
<dbReference type="Gene3D" id="3.30.465.10">
    <property type="match status" value="1"/>
</dbReference>
<dbReference type="InterPro" id="IPR016169">
    <property type="entry name" value="FAD-bd_PCMH_sub2"/>
</dbReference>
<feature type="chain" id="PRO_5042573500" description="FAD-binding PCMH-type domain-containing protein" evidence="5">
    <location>
        <begin position="23"/>
        <end position="519"/>
    </location>
</feature>
<dbReference type="EMBL" id="JAHMHR010000017">
    <property type="protein sequence ID" value="KAK1676493.1"/>
    <property type="molecule type" value="Genomic_DNA"/>
</dbReference>
<dbReference type="PANTHER" id="PTHR42973">
    <property type="entry name" value="BINDING OXIDOREDUCTASE, PUTATIVE (AFU_ORTHOLOGUE AFUA_1G17690)-RELATED"/>
    <property type="match status" value="1"/>
</dbReference>
<name>A0AAJ0EWM3_9PEZI</name>
<dbReference type="Pfam" id="PF01565">
    <property type="entry name" value="FAD_binding_4"/>
    <property type="match status" value="1"/>
</dbReference>
<dbReference type="PANTHER" id="PTHR42973:SF34">
    <property type="entry name" value="FAD BINDING DOMAIN PROTEIN (AFU_ORTHOLOGUE AFUA_3G02770)"/>
    <property type="match status" value="1"/>
</dbReference>
<dbReference type="Gene3D" id="3.40.462.20">
    <property type="match status" value="1"/>
</dbReference>
<evidence type="ECO:0000313" key="8">
    <source>
        <dbReference type="Proteomes" id="UP001224890"/>
    </source>
</evidence>
<dbReference type="InterPro" id="IPR006094">
    <property type="entry name" value="Oxid_FAD_bind_N"/>
</dbReference>
<feature type="signal peptide" evidence="5">
    <location>
        <begin position="1"/>
        <end position="22"/>
    </location>
</feature>
<comment type="similarity">
    <text evidence="1">Belongs to the oxygen-dependent FAD-linked oxidoreductase family.</text>
</comment>
<gene>
    <name evidence="7" type="ORF">BDP55DRAFT_741755</name>
</gene>
<evidence type="ECO:0000256" key="5">
    <source>
        <dbReference type="SAM" id="SignalP"/>
    </source>
</evidence>
<dbReference type="GO" id="GO:0016491">
    <property type="term" value="F:oxidoreductase activity"/>
    <property type="evidence" value="ECO:0007669"/>
    <property type="project" value="UniProtKB-KW"/>
</dbReference>
<dbReference type="InterPro" id="IPR016166">
    <property type="entry name" value="FAD-bd_PCMH"/>
</dbReference>
<dbReference type="AlphaFoldDB" id="A0AAJ0EWM3"/>
<keyword evidence="4" id="KW-0560">Oxidoreductase</keyword>
<proteinExistence type="inferred from homology"/>
<organism evidence="7 8">
    <name type="scientific">Colletotrichum godetiae</name>
    <dbReference type="NCBI Taxonomy" id="1209918"/>
    <lineage>
        <taxon>Eukaryota</taxon>
        <taxon>Fungi</taxon>
        <taxon>Dikarya</taxon>
        <taxon>Ascomycota</taxon>
        <taxon>Pezizomycotina</taxon>
        <taxon>Sordariomycetes</taxon>
        <taxon>Hypocreomycetidae</taxon>
        <taxon>Glomerellales</taxon>
        <taxon>Glomerellaceae</taxon>
        <taxon>Colletotrichum</taxon>
        <taxon>Colletotrichum acutatum species complex</taxon>
    </lineage>
</organism>
<keyword evidence="3" id="KW-0274">FAD</keyword>
<comment type="caution">
    <text evidence="7">The sequence shown here is derived from an EMBL/GenBank/DDBJ whole genome shotgun (WGS) entry which is preliminary data.</text>
</comment>
<accession>A0AAJ0EWM3</accession>
<dbReference type="InterPro" id="IPR050416">
    <property type="entry name" value="FAD-linked_Oxidoreductase"/>
</dbReference>
<dbReference type="InterPro" id="IPR036318">
    <property type="entry name" value="FAD-bd_PCMH-like_sf"/>
</dbReference>